<organism evidence="3 4">
    <name type="scientific">Cerrena zonata</name>
    <dbReference type="NCBI Taxonomy" id="2478898"/>
    <lineage>
        <taxon>Eukaryota</taxon>
        <taxon>Fungi</taxon>
        <taxon>Dikarya</taxon>
        <taxon>Basidiomycota</taxon>
        <taxon>Agaricomycotina</taxon>
        <taxon>Agaricomycetes</taxon>
        <taxon>Polyporales</taxon>
        <taxon>Cerrenaceae</taxon>
        <taxon>Cerrena</taxon>
    </lineage>
</organism>
<dbReference type="InterPro" id="IPR025527">
    <property type="entry name" value="HUWE1/Rev1_UBM"/>
</dbReference>
<evidence type="ECO:0000256" key="2">
    <source>
        <dbReference type="SAM" id="MobiDB-lite"/>
    </source>
</evidence>
<feature type="compositionally biased region" description="Polar residues" evidence="2">
    <location>
        <begin position="476"/>
        <end position="489"/>
    </location>
</feature>
<reference evidence="3 4" key="1">
    <citation type="submission" date="2022-09" db="EMBL/GenBank/DDBJ databases">
        <authorList>
            <person name="Palmer J.M."/>
        </authorList>
    </citation>
    <scope>NUCLEOTIDE SEQUENCE [LARGE SCALE GENOMIC DNA]</scope>
    <source>
        <strain evidence="3 4">DSM 7382</strain>
    </source>
</reference>
<feature type="compositionally biased region" description="Basic and acidic residues" evidence="2">
    <location>
        <begin position="417"/>
        <end position="438"/>
    </location>
</feature>
<evidence type="ECO:0000313" key="3">
    <source>
        <dbReference type="EMBL" id="KAK7687105.1"/>
    </source>
</evidence>
<keyword evidence="1" id="KW-0808">Transferase</keyword>
<feature type="compositionally biased region" description="Acidic residues" evidence="2">
    <location>
        <begin position="9"/>
        <end position="58"/>
    </location>
</feature>
<dbReference type="AlphaFoldDB" id="A0AAW0G0V9"/>
<feature type="region of interest" description="Disordered" evidence="2">
    <location>
        <begin position="886"/>
        <end position="927"/>
    </location>
</feature>
<evidence type="ECO:0000313" key="4">
    <source>
        <dbReference type="Proteomes" id="UP001385951"/>
    </source>
</evidence>
<feature type="region of interest" description="Disordered" evidence="2">
    <location>
        <begin position="390"/>
        <end position="501"/>
    </location>
</feature>
<feature type="region of interest" description="Disordered" evidence="2">
    <location>
        <begin position="646"/>
        <end position="670"/>
    </location>
</feature>
<feature type="compositionally biased region" description="Acidic residues" evidence="2">
    <location>
        <begin position="82"/>
        <end position="97"/>
    </location>
</feature>
<name>A0AAW0G0V9_9APHY</name>
<dbReference type="GO" id="GO:0016740">
    <property type="term" value="F:transferase activity"/>
    <property type="evidence" value="ECO:0007669"/>
    <property type="project" value="UniProtKB-KW"/>
</dbReference>
<feature type="compositionally biased region" description="Acidic residues" evidence="2">
    <location>
        <begin position="448"/>
        <end position="460"/>
    </location>
</feature>
<keyword evidence="4" id="KW-1185">Reference proteome</keyword>
<evidence type="ECO:0000256" key="1">
    <source>
        <dbReference type="ARBA" id="ARBA00022679"/>
    </source>
</evidence>
<gene>
    <name evidence="3" type="ORF">QCA50_009606</name>
</gene>
<dbReference type="Pfam" id="PF14377">
    <property type="entry name" value="UBM"/>
    <property type="match status" value="3"/>
</dbReference>
<proteinExistence type="predicted"/>
<comment type="caution">
    <text evidence="3">The sequence shown here is derived from an EMBL/GenBank/DDBJ whole genome shotgun (WGS) entry which is preliminary data.</text>
</comment>
<feature type="compositionally biased region" description="Basic and acidic residues" evidence="2">
    <location>
        <begin position="390"/>
        <end position="404"/>
    </location>
</feature>
<dbReference type="EMBL" id="JASBNA010000014">
    <property type="protein sequence ID" value="KAK7687105.1"/>
    <property type="molecule type" value="Genomic_DNA"/>
</dbReference>
<accession>A0AAW0G0V9</accession>
<dbReference type="Proteomes" id="UP001385951">
    <property type="component" value="Unassembled WGS sequence"/>
</dbReference>
<protein>
    <submittedName>
        <fullName evidence="3">Uncharacterized protein</fullName>
    </submittedName>
</protein>
<feature type="region of interest" description="Disordered" evidence="2">
    <location>
        <begin position="1"/>
        <end position="97"/>
    </location>
</feature>
<sequence length="947" mass="102648">MEDAHYGSDDEMDEDEEEEDDDVEMDYGDETGSEDTSASDEDEDDLEADLEDGTGDSEDGWHNHVDDEGEDLVENEGIHDEDGGDEDEDEDEDDGDEEVMWQDVRVGEDAADEGGEDVDDEHNGTIPIMTADLEEEGDISEADEFDDLGILDLAQEPPAAAGVFVGEAEPFNMFGDGFTDANARDAPQLFWQGSMRNSRRREDGLENLFGLGRARQTPTGPTPEAAVHPLLLDPSSAAGRAANGSRTARRIHRGAISGIPQGLLQSLENAIGGGPAGTLNLFHQLIAQGRNGGETIRIDLPHANLLPPFMHRHGRHGISASIRVERAPRSGDRHDHRNFEPLVTLQRWAEEVKTLYGKFEQDRLTKLGKHVVLALMPAAIEAVKQAKEEEEKEAQKRRELEAKAAAEAQAAQEAEEAERVKQEALKAEEAARAAEEAARLALETAVPEAEEQSPDADAEMGDVQGESLSAAETAEPGSSTAVEVSSDVQQAPAEAGPSTEPQRVTVMIHGNPVDITDTGIDPEFLEALPDDMREEVLNQHVRDQRAARVERPADSHISPEFLDALPPELRAEIIQQESIERARLAQSAAAPARSNPTAPADIDPASFIASLDPQLRQVILMDSEDSLIQTLPSHMIAEAGLYRETRLNQTPPTNPPSRPAPSQLPQSQKGVATREAIQLLDKPAIAVLVRLLFFPEVLRKNLLLKVLVNLCENSRTRTDIFNLLLNILQDGTGDLVAIDRSFAQLSFRNSRGHNPTTPKSAGKQRMGSDYFALPNVHVQNEIVPELIAQRCIDALTYVVGSNELSSVFFLTEHELPAGLRRTHSKKGKGKEKQAPQTHYPIVLLLSLLGRASLLKTPSLIESVVQLLALVTRPLVSLHIAKLAKAQDAEKQASGSGSQPTEPTEPSADSDPQAAPPPQAEPTVVTPPAGMRVTAGIAAVLVPVDPNS</sequence>
<feature type="compositionally biased region" description="Polar residues" evidence="2">
    <location>
        <begin position="892"/>
        <end position="903"/>
    </location>
</feature>